<reference evidence="1 2" key="1">
    <citation type="submission" date="2018-01" db="EMBL/GenBank/DDBJ databases">
        <title>Genomic Sequence of Chromobacterium MWU13-2610 from wild cranberry bogs within the Cape Cod National Seashore.</title>
        <authorList>
            <person name="O'Hara-Hanley K."/>
            <person name="Soby S."/>
            <person name="Harrison A."/>
        </authorList>
    </citation>
    <scope>NUCLEOTIDE SEQUENCE [LARGE SCALE GENOMIC DNA]</scope>
    <source>
        <strain evidence="1 2">MWU13-2610</strain>
    </source>
</reference>
<gene>
    <name evidence="1" type="ORF">C2134_11670</name>
</gene>
<evidence type="ECO:0000313" key="2">
    <source>
        <dbReference type="Proteomes" id="UP000236416"/>
    </source>
</evidence>
<dbReference type="PIRSF" id="PIRSF028301">
    <property type="entry name" value="UCP028301"/>
    <property type="match status" value="1"/>
</dbReference>
<dbReference type="Pfam" id="PF05591">
    <property type="entry name" value="T6SS_VipA"/>
    <property type="match status" value="1"/>
</dbReference>
<dbReference type="PANTHER" id="PTHR35850:SF1">
    <property type="entry name" value="TYPE VI SECRETION SYSTEM SHEATH PROTEIN TSSB1"/>
    <property type="match status" value="1"/>
</dbReference>
<dbReference type="Proteomes" id="UP000236416">
    <property type="component" value="Unassembled WGS sequence"/>
</dbReference>
<accession>A0A2K4MN31</accession>
<keyword evidence="2" id="KW-1185">Reference proteome</keyword>
<dbReference type="InterPro" id="IPR008312">
    <property type="entry name" value="T6SS_TssB1"/>
</dbReference>
<proteinExistence type="predicted"/>
<name>A0A2K4MN31_9NEIS</name>
<dbReference type="NCBIfam" id="TIGR03358">
    <property type="entry name" value="VI_chp_5"/>
    <property type="match status" value="1"/>
</dbReference>
<comment type="caution">
    <text evidence="1">The sequence shown here is derived from an EMBL/GenBank/DDBJ whole genome shotgun (WGS) entry which is preliminary data.</text>
</comment>
<dbReference type="RefSeq" id="WP_103320227.1">
    <property type="nucleotide sequence ID" value="NZ_PPTF01000056.1"/>
</dbReference>
<sequence length="171" mass="19331">MGKESTQKKLSRVRPPRVQITYDVEIGDAIETKELPFVLGVLGDYSGHSKDPLPKMKERKFVQIDRDNFDEVLKGMAPRLAMKVDNALKDDGSQLGVELNFESLSDFEPQNVVRQIDPLNQLLEARSRLADLRNKLSGNDKLEELLDEVVRDTEKLRQIGQQAGKKEGGEQ</sequence>
<evidence type="ECO:0000313" key="1">
    <source>
        <dbReference type="EMBL" id="POA98473.1"/>
    </source>
</evidence>
<protein>
    <submittedName>
        <fullName evidence="1">Type VI secretion system contractile sheath small subunit</fullName>
    </submittedName>
</protein>
<organism evidence="1 2">
    <name type="scientific">Chromobacterium sinusclupearum</name>
    <dbReference type="NCBI Taxonomy" id="2077146"/>
    <lineage>
        <taxon>Bacteria</taxon>
        <taxon>Pseudomonadati</taxon>
        <taxon>Pseudomonadota</taxon>
        <taxon>Betaproteobacteria</taxon>
        <taxon>Neisseriales</taxon>
        <taxon>Chromobacteriaceae</taxon>
        <taxon>Chromobacterium</taxon>
    </lineage>
</organism>
<dbReference type="PANTHER" id="PTHR35850">
    <property type="entry name" value="CYTOPLASMIC PROTEIN-RELATED"/>
    <property type="match status" value="1"/>
</dbReference>
<dbReference type="AlphaFoldDB" id="A0A2K4MN31"/>
<dbReference type="EMBL" id="PPTF01000056">
    <property type="protein sequence ID" value="POA98473.1"/>
    <property type="molecule type" value="Genomic_DNA"/>
</dbReference>